<gene>
    <name evidence="9" type="ORF">INT47_003674</name>
</gene>
<dbReference type="GO" id="GO:0005524">
    <property type="term" value="F:ATP binding"/>
    <property type="evidence" value="ECO:0007669"/>
    <property type="project" value="UniProtKB-UniRule"/>
</dbReference>
<keyword evidence="6" id="KW-0808">Transferase</keyword>
<dbReference type="FunFam" id="3.30.800.10:FF:000005">
    <property type="entry name" value="1-phosphatidylinositol-3-phosphate 5-kinase (Fab1)"/>
    <property type="match status" value="1"/>
</dbReference>
<dbReference type="GO" id="GO:0000329">
    <property type="term" value="C:fungal-type vacuole membrane"/>
    <property type="evidence" value="ECO:0007669"/>
    <property type="project" value="TreeGrafter"/>
</dbReference>
<dbReference type="Pfam" id="PF01504">
    <property type="entry name" value="PIP5K"/>
    <property type="match status" value="1"/>
</dbReference>
<dbReference type="GO" id="GO:0008270">
    <property type="term" value="F:zinc ion binding"/>
    <property type="evidence" value="ECO:0007669"/>
    <property type="project" value="UniProtKB-KW"/>
</dbReference>
<dbReference type="PANTHER" id="PTHR45748">
    <property type="entry name" value="1-PHOSPHATIDYLINOSITOL 3-PHOSPHATE 5-KINASE-RELATED"/>
    <property type="match status" value="1"/>
</dbReference>
<dbReference type="InterPro" id="IPR044769">
    <property type="entry name" value="PIKfyve_PIPKc"/>
</dbReference>
<dbReference type="Gene3D" id="3.30.810.10">
    <property type="entry name" value="2-Layer Sandwich"/>
    <property type="match status" value="1"/>
</dbReference>
<evidence type="ECO:0000256" key="5">
    <source>
        <dbReference type="ARBA" id="ARBA00022840"/>
    </source>
</evidence>
<dbReference type="GO" id="GO:0000285">
    <property type="term" value="F:1-phosphatidylinositol-3-phosphate 5-kinase activity"/>
    <property type="evidence" value="ECO:0007669"/>
    <property type="project" value="InterPro"/>
</dbReference>
<comment type="caution">
    <text evidence="9">The sequence shown here is derived from an EMBL/GenBank/DDBJ whole genome shotgun (WGS) entry which is preliminary data.</text>
</comment>
<dbReference type="FunFam" id="3.30.810.10:FF:000001">
    <property type="entry name" value="1-phosphatidylinositol 3-phosphate 5-kinase FAB1"/>
    <property type="match status" value="1"/>
</dbReference>
<dbReference type="InterPro" id="IPR002498">
    <property type="entry name" value="PInositol-4-P-4/5-kinase_core"/>
</dbReference>
<dbReference type="InterPro" id="IPR027484">
    <property type="entry name" value="PInositol-4-P-5-kinase_N"/>
</dbReference>
<feature type="compositionally biased region" description="Polar residues" evidence="7">
    <location>
        <begin position="708"/>
        <end position="725"/>
    </location>
</feature>
<dbReference type="Gene3D" id="3.30.800.10">
    <property type="entry name" value="Phosphatidylinositol Phosphate Kinase II Beta"/>
    <property type="match status" value="1"/>
</dbReference>
<reference evidence="9" key="1">
    <citation type="submission" date="2020-12" db="EMBL/GenBank/DDBJ databases">
        <title>Metabolic potential, ecology and presence of endohyphal bacteria is reflected in genomic diversity of Mucoromycotina.</title>
        <authorList>
            <person name="Muszewska A."/>
            <person name="Okrasinska A."/>
            <person name="Steczkiewicz K."/>
            <person name="Drgas O."/>
            <person name="Orlowska M."/>
            <person name="Perlinska-Lenart U."/>
            <person name="Aleksandrzak-Piekarczyk T."/>
            <person name="Szatraj K."/>
            <person name="Zielenkiewicz U."/>
            <person name="Pilsyk S."/>
            <person name="Malc E."/>
            <person name="Mieczkowski P."/>
            <person name="Kruszewska J.S."/>
            <person name="Biernat P."/>
            <person name="Pawlowska J."/>
        </authorList>
    </citation>
    <scope>NUCLEOTIDE SEQUENCE</scope>
    <source>
        <strain evidence="9">WA0000017839</strain>
    </source>
</reference>
<feature type="region of interest" description="Disordered" evidence="7">
    <location>
        <begin position="1095"/>
        <end position="1114"/>
    </location>
</feature>
<keyword evidence="4" id="KW-0862">Zinc</keyword>
<dbReference type="PROSITE" id="PS51455">
    <property type="entry name" value="PIPK"/>
    <property type="match status" value="1"/>
</dbReference>
<dbReference type="GO" id="GO:0010008">
    <property type="term" value="C:endosome membrane"/>
    <property type="evidence" value="ECO:0007669"/>
    <property type="project" value="TreeGrafter"/>
</dbReference>
<dbReference type="InterPro" id="IPR027483">
    <property type="entry name" value="PInositol-4-P-4/5-kinase_C_sf"/>
</dbReference>
<name>A0A8H7R9B4_9FUNG</name>
<evidence type="ECO:0000256" key="3">
    <source>
        <dbReference type="ARBA" id="ARBA00022771"/>
    </source>
</evidence>
<feature type="compositionally biased region" description="Acidic residues" evidence="7">
    <location>
        <begin position="869"/>
        <end position="887"/>
    </location>
</feature>
<protein>
    <recommendedName>
        <fullName evidence="8">PIPK domain-containing protein</fullName>
    </recommendedName>
</protein>
<dbReference type="OrthoDB" id="158357at2759"/>
<feature type="region of interest" description="Disordered" evidence="7">
    <location>
        <begin position="692"/>
        <end position="742"/>
    </location>
</feature>
<evidence type="ECO:0000313" key="10">
    <source>
        <dbReference type="Proteomes" id="UP000603453"/>
    </source>
</evidence>
<feature type="non-terminal residue" evidence="9">
    <location>
        <position position="1"/>
    </location>
</feature>
<evidence type="ECO:0000256" key="2">
    <source>
        <dbReference type="ARBA" id="ARBA00022741"/>
    </source>
</evidence>
<keyword evidence="3" id="KW-0863">Zinc-finger</keyword>
<keyword evidence="2 6" id="KW-0547">Nucleotide-binding</keyword>
<feature type="compositionally biased region" description="Basic residues" evidence="7">
    <location>
        <begin position="834"/>
        <end position="856"/>
    </location>
</feature>
<evidence type="ECO:0000256" key="1">
    <source>
        <dbReference type="ARBA" id="ARBA00022723"/>
    </source>
</evidence>
<dbReference type="Proteomes" id="UP000603453">
    <property type="component" value="Unassembled WGS sequence"/>
</dbReference>
<evidence type="ECO:0000256" key="4">
    <source>
        <dbReference type="ARBA" id="ARBA00022833"/>
    </source>
</evidence>
<feature type="region of interest" description="Disordered" evidence="7">
    <location>
        <begin position="762"/>
        <end position="790"/>
    </location>
</feature>
<keyword evidence="6" id="KW-0418">Kinase</keyword>
<evidence type="ECO:0000259" key="8">
    <source>
        <dbReference type="PROSITE" id="PS51455"/>
    </source>
</evidence>
<dbReference type="CDD" id="cd17300">
    <property type="entry name" value="PIPKc_PIKfyve"/>
    <property type="match status" value="1"/>
</dbReference>
<feature type="compositionally biased region" description="Basic residues" evidence="7">
    <location>
        <begin position="729"/>
        <end position="738"/>
    </location>
</feature>
<feature type="domain" description="PIPK" evidence="8">
    <location>
        <begin position="1097"/>
        <end position="1421"/>
    </location>
</feature>
<dbReference type="SMART" id="SM00330">
    <property type="entry name" value="PIPKc"/>
    <property type="match status" value="1"/>
</dbReference>
<dbReference type="SUPFAM" id="SSF56104">
    <property type="entry name" value="SAICAR synthase-like"/>
    <property type="match status" value="1"/>
</dbReference>
<dbReference type="PANTHER" id="PTHR45748:SF7">
    <property type="entry name" value="1-PHOSPHATIDYLINOSITOL 3-PHOSPHATE 5-KINASE-RELATED"/>
    <property type="match status" value="1"/>
</dbReference>
<dbReference type="EMBL" id="JAEPRD010000029">
    <property type="protein sequence ID" value="KAG2206732.1"/>
    <property type="molecule type" value="Genomic_DNA"/>
</dbReference>
<evidence type="ECO:0000256" key="6">
    <source>
        <dbReference type="PROSITE-ProRule" id="PRU00781"/>
    </source>
</evidence>
<feature type="region of interest" description="Disordered" evidence="7">
    <location>
        <begin position="545"/>
        <end position="580"/>
    </location>
</feature>
<keyword evidence="10" id="KW-1185">Reference proteome</keyword>
<feature type="region of interest" description="Disordered" evidence="7">
    <location>
        <begin position="816"/>
        <end position="891"/>
    </location>
</feature>
<evidence type="ECO:0000313" key="9">
    <source>
        <dbReference type="EMBL" id="KAG2206732.1"/>
    </source>
</evidence>
<dbReference type="GO" id="GO:0046854">
    <property type="term" value="P:phosphatidylinositol phosphate biosynthetic process"/>
    <property type="evidence" value="ECO:0007669"/>
    <property type="project" value="TreeGrafter"/>
</dbReference>
<keyword evidence="5 6" id="KW-0067">ATP-binding</keyword>
<evidence type="ECO:0000256" key="7">
    <source>
        <dbReference type="SAM" id="MobiDB-lite"/>
    </source>
</evidence>
<accession>A0A8H7R9B4</accession>
<sequence>SISQSGESIHSTVNVDYEEEDIHTINSHYTSDLLKLYQNTVLSVSQFVVFPPPYLLVTLKETEDKLALINEQKRRKSVSGSSIFTNATTTRESIAPLSVSPTRSTFEKQSIHSVDHSTATKTDTLEHRQQNWHAEDVVLEAENDLITKYRQVSRAWDAYIGENPEFISPFYHQNIVVLYSTVCSVTTVPCQGPEIRIFSFYRYPSDKALGQYVMDFCNDARQPCSSMMCDHPMIQHYRSYAHGNARVNIMIEPFPCPLPGMENKLLMWSYCKECDKPTPALPVSDNTWNYSFGKFLEIFFYQQGVYCRADICPHDMARNHVRYFGYMNLTVRFQYDPIELLEVIVPPMKLFIFSQVQMDIKDAELALLRSKINRFYQSIVERNKAFPFDLVDPHKLDQCKAELQEMSLEAQGERKDALQLVQTVYAHSDPYDTLSINSVRRNLFQVVHHWYAVYTDFVRYYLQPERELKKITTNQLRKMFPGEVSEATIFKMDNERTKRATEVTDLPLLGIGLDGEQDDALIGHVLRRKSGGIKLDEEYHQVIFPTLSSSPSQEEQEENSTESNTSVDDDSIAQLDPDHKNSFLRPEVRRRLSLDLLHELQAKFKIEEGKATGIDSLNRIASNKFLRIKSPGTLSAAFTPSRIPIPLYSNGRNSISSTPPMYEPFNRRQRSKLSSFLGSNLTLSHLDRDYIDRRHSSRKGKHSDRMDSSTTTNEGRMPRSSTSATLHPKSLHQRHHSIGHSQHLNHQSVFEQLRMRYNENQEEIEDEEDDHLTPSSFLRKSATTRRFRSRLPRKKTHIQVYTQANDLVREDIDDEFYASGDQPDDTYSIESSRKTKQNQHRPKKNNMHSTTSRKQHMFNANRSFHDNGEEADNDDNDVSDDAGDDSDKENIDYFSSLAPYTHDVIEGAAAVLAANNEKDYTENQSLPSNMGSNLHQQQYSFAKSYFPFSDGQMDMSSGMSGEEENDRDLPSASELLMDQQTNVDGMRLDDLRNIHPGILVDNSQTSSAYHARVAIAEAIEEGRHSPEKTSFMKTLTNFLTDSGLGNLLPLESPLQPTEYLFPDSYVVVREDEPSTIIAYTLDSKDYIEKLQDIRECSSGDGSNEGTIRPGDASLMDAKAPSEATTVDNGGPPQLSAEDIQETLLRESGTHMRYNFSTGNTKFFCKIFFSEQFDALRKNCGFDESYIMSLASCIKWDSSGGKSGSAFLKTKDDRLLMKQMSKYELDAFLGFAPAYFQYMSEAFFSELPTVLAKIFGFYSIGYKNSATGKSMRMDVLVMENLFYQRNVKKIFDLKGSMRNRHVQSTGKQDEVLLDENLVELIYQSPLFIRTHSKEILRSSLHNDTLFLSNRDVMDYSLLVGIDEERQELVVGIVDFIRTFTWDKKLESWVKESGILGGGGKGPTIVSPRQYRIRFREAMERYFLMVPDYWALTRQSQSSYVALHHHHATQSDSDGE</sequence>
<proteinExistence type="predicted"/>
<keyword evidence="1" id="KW-0479">Metal-binding</keyword>
<organism evidence="9 10">
    <name type="scientific">Mucor saturninus</name>
    <dbReference type="NCBI Taxonomy" id="64648"/>
    <lineage>
        <taxon>Eukaryota</taxon>
        <taxon>Fungi</taxon>
        <taxon>Fungi incertae sedis</taxon>
        <taxon>Mucoromycota</taxon>
        <taxon>Mucoromycotina</taxon>
        <taxon>Mucoromycetes</taxon>
        <taxon>Mucorales</taxon>
        <taxon>Mucorineae</taxon>
        <taxon>Mucoraceae</taxon>
        <taxon>Mucor</taxon>
    </lineage>
</organism>